<dbReference type="Proteomes" id="UP000887013">
    <property type="component" value="Unassembled WGS sequence"/>
</dbReference>
<proteinExistence type="predicted"/>
<sequence length="162" mass="18348">MNPQILGLTSISLGGLGPRAGNRWKELFSTSHSTRRTTTYLPQVPGEVCFECQSGLKPRLQMTCAMHHSIRNFMLHIFALKFFEIDLKSQRPVAVVISLPAPVLLLRLIRLDLFLPFAGNVGQFFGKRKVFTLKEDVSHDVVEAYRPRFTRSACISKFKQLA</sequence>
<accession>A0A8X6R0A6</accession>
<protein>
    <submittedName>
        <fullName evidence="1">Uncharacterized protein</fullName>
    </submittedName>
</protein>
<name>A0A8X6R0A6_NEPPI</name>
<comment type="caution">
    <text evidence="1">The sequence shown here is derived from an EMBL/GenBank/DDBJ whole genome shotgun (WGS) entry which is preliminary data.</text>
</comment>
<dbReference type="EMBL" id="BMAW01037273">
    <property type="protein sequence ID" value="GFU47667.1"/>
    <property type="molecule type" value="Genomic_DNA"/>
</dbReference>
<dbReference type="AlphaFoldDB" id="A0A8X6R0A6"/>
<evidence type="ECO:0000313" key="1">
    <source>
        <dbReference type="EMBL" id="GFU47667.1"/>
    </source>
</evidence>
<gene>
    <name evidence="1" type="ORF">NPIL_349111</name>
</gene>
<keyword evidence="2" id="KW-1185">Reference proteome</keyword>
<evidence type="ECO:0000313" key="2">
    <source>
        <dbReference type="Proteomes" id="UP000887013"/>
    </source>
</evidence>
<organism evidence="1 2">
    <name type="scientific">Nephila pilipes</name>
    <name type="common">Giant wood spider</name>
    <name type="synonym">Nephila maculata</name>
    <dbReference type="NCBI Taxonomy" id="299642"/>
    <lineage>
        <taxon>Eukaryota</taxon>
        <taxon>Metazoa</taxon>
        <taxon>Ecdysozoa</taxon>
        <taxon>Arthropoda</taxon>
        <taxon>Chelicerata</taxon>
        <taxon>Arachnida</taxon>
        <taxon>Araneae</taxon>
        <taxon>Araneomorphae</taxon>
        <taxon>Entelegynae</taxon>
        <taxon>Araneoidea</taxon>
        <taxon>Nephilidae</taxon>
        <taxon>Nephila</taxon>
    </lineage>
</organism>
<reference evidence="1" key="1">
    <citation type="submission" date="2020-08" db="EMBL/GenBank/DDBJ databases">
        <title>Multicomponent nature underlies the extraordinary mechanical properties of spider dragline silk.</title>
        <authorList>
            <person name="Kono N."/>
            <person name="Nakamura H."/>
            <person name="Mori M."/>
            <person name="Yoshida Y."/>
            <person name="Ohtoshi R."/>
            <person name="Malay A.D."/>
            <person name="Moran D.A.P."/>
            <person name="Tomita M."/>
            <person name="Numata K."/>
            <person name="Arakawa K."/>
        </authorList>
    </citation>
    <scope>NUCLEOTIDE SEQUENCE</scope>
</reference>